<dbReference type="RefSeq" id="WP_245812577.1">
    <property type="nucleotide sequence ID" value="NZ_FQVT01000007.1"/>
</dbReference>
<accession>A0A1M5I904</accession>
<dbReference type="AlphaFoldDB" id="A0A1M5I904"/>
<protein>
    <recommendedName>
        <fullName evidence="4">Outer membrane protein assembly factor BamA</fullName>
    </recommendedName>
</protein>
<reference evidence="3" key="1">
    <citation type="submission" date="2016-11" db="EMBL/GenBank/DDBJ databases">
        <authorList>
            <person name="Varghese N."/>
            <person name="Submissions S."/>
        </authorList>
    </citation>
    <scope>NUCLEOTIDE SEQUENCE [LARGE SCALE GENOMIC DNA]</scope>
    <source>
        <strain evidence="3">DSM 24579</strain>
    </source>
</reference>
<feature type="chain" id="PRO_5012702794" description="Outer membrane protein assembly factor BamA" evidence="1">
    <location>
        <begin position="20"/>
        <end position="632"/>
    </location>
</feature>
<evidence type="ECO:0000313" key="3">
    <source>
        <dbReference type="Proteomes" id="UP000183945"/>
    </source>
</evidence>
<keyword evidence="1" id="KW-0732">Signal</keyword>
<evidence type="ECO:0000256" key="1">
    <source>
        <dbReference type="SAM" id="SignalP"/>
    </source>
</evidence>
<keyword evidence="3" id="KW-1185">Reference proteome</keyword>
<gene>
    <name evidence="2" type="ORF">SAMN05444483_10733</name>
</gene>
<organism evidence="2 3">
    <name type="scientific">Salegentibacter echinorum</name>
    <dbReference type="NCBI Taxonomy" id="1073325"/>
    <lineage>
        <taxon>Bacteria</taxon>
        <taxon>Pseudomonadati</taxon>
        <taxon>Bacteroidota</taxon>
        <taxon>Flavobacteriia</taxon>
        <taxon>Flavobacteriales</taxon>
        <taxon>Flavobacteriaceae</taxon>
        <taxon>Salegentibacter</taxon>
    </lineage>
</organism>
<proteinExistence type="predicted"/>
<evidence type="ECO:0008006" key="4">
    <source>
        <dbReference type="Google" id="ProtNLM"/>
    </source>
</evidence>
<dbReference type="STRING" id="1073325.SAMN05444483_10733"/>
<name>A0A1M5I904_SALEC</name>
<sequence length="632" mass="73478">MKKCVYIVFILGFCLNSFGQVQEEADTNTRDSVALYQKLKKYSERNKLTKTLHKLIFRQEEQNFREQQRQPDYLSYHDKVIRNIVIRTRDPFGYSIKDSVNTPATFLGKAGNAIHVTSNEASVKKFLLFNEGEALDTLLVQETARLLRKQNNIRKVRIIPKSIEDSKDSLDLVVEVLDSWSLIPKVSFSESRAKVSLRERNFIGTGHRVDAKYDKRHTDGSTGFTGVYEINNVKNTFIDFTGKYALDVDQYYDQFLSVNRDFYSPLAHWAGGVFIQKRFLGSLFPQNSAQFIKQDFKYFYHDFWGAYAFQLFKEDSKKRRTTKLVLSLRSSFLNYKETPKIAYDSIGYFSDEHFHLASIGVSSREFIKDRYIFRDGDIEDVPVGSLFSLTAGVQRKNHQNRLYSGLRVSYGNYNAWGFFSGNFELGTFFNDAHTEQTTLSFKANYFSNLLNLGGEWRMRQFIKPQLVIGFNRLNSVADRLGLNESPYFKGVHSYRYIDYGKRNKYVDYNNGNIQGFESSASGTRKYVLDLQTQFYSPWSLLGFRFNPFVNISLGMLSGESFIKNDNKIYSSLGAGFIIRNDYLVFDSFQFSFSYYPSMPGGRREIFQTNSFRSEDFGFQDFKMREPRPVIYE</sequence>
<dbReference type="Proteomes" id="UP000183945">
    <property type="component" value="Unassembled WGS sequence"/>
</dbReference>
<dbReference type="EMBL" id="FQVT01000007">
    <property type="protein sequence ID" value="SHG24707.1"/>
    <property type="molecule type" value="Genomic_DNA"/>
</dbReference>
<feature type="signal peptide" evidence="1">
    <location>
        <begin position="1"/>
        <end position="19"/>
    </location>
</feature>
<evidence type="ECO:0000313" key="2">
    <source>
        <dbReference type="EMBL" id="SHG24707.1"/>
    </source>
</evidence>